<dbReference type="PRINTS" id="PR00931">
    <property type="entry name" value="MICOLLPTASE"/>
</dbReference>
<dbReference type="InterPro" id="IPR002169">
    <property type="entry name" value="Peptidase_M9A/M9B"/>
</dbReference>
<dbReference type="Pfam" id="PF01752">
    <property type="entry name" value="Peptidase_M9"/>
    <property type="match status" value="1"/>
</dbReference>
<sequence>MQQPLTAYDGSYNGSWWMLNAVNDVYMVLFHGPQVPAFVTAVERDPGVLRTLFDFAGSHLELLGGEQSYLASNAGRELGRFLQHASLRAEANPLVRGIHTNNGGMHLEGDPSMQGNQPRFIAYEAEWRRPEFAIWNLDHEYTHHLDGRFTMHGDFEAGISTPTVWWIEGFAEYVSYGYRKLPCRKAAAEAGKHTYRLSTLFDTTYDADTGRVYRWGYLAVRYMLENHRADRETVLSGTTAAVTGRAPGGASHAPSAPAMTRIGTSG</sequence>
<keyword evidence="9" id="KW-0482">Metalloprotease</keyword>
<proteinExistence type="predicted"/>
<evidence type="ECO:0000256" key="8">
    <source>
        <dbReference type="ARBA" id="ARBA00022833"/>
    </source>
</evidence>
<evidence type="ECO:0000256" key="1">
    <source>
        <dbReference type="ARBA" id="ARBA00001947"/>
    </source>
</evidence>
<keyword evidence="8" id="KW-0862">Zinc</keyword>
<dbReference type="GO" id="GO:0005576">
    <property type="term" value="C:extracellular region"/>
    <property type="evidence" value="ECO:0007669"/>
    <property type="project" value="UniProtKB-SubCell"/>
</dbReference>
<dbReference type="GO" id="GO:0004222">
    <property type="term" value="F:metalloendopeptidase activity"/>
    <property type="evidence" value="ECO:0007669"/>
    <property type="project" value="InterPro"/>
</dbReference>
<dbReference type="AlphaFoldDB" id="A0A7W9UW98"/>
<evidence type="ECO:0000256" key="4">
    <source>
        <dbReference type="ARBA" id="ARBA00022670"/>
    </source>
</evidence>
<keyword evidence="3" id="KW-0964">Secreted</keyword>
<protein>
    <submittedName>
        <fullName evidence="12">Uncharacterized protein</fullName>
    </submittedName>
</protein>
<evidence type="ECO:0000256" key="3">
    <source>
        <dbReference type="ARBA" id="ARBA00022525"/>
    </source>
</evidence>
<comment type="caution">
    <text evidence="12">The sequence shown here is derived from an EMBL/GenBank/DDBJ whole genome shotgun (WGS) entry which is preliminary data.</text>
</comment>
<keyword evidence="4" id="KW-0645">Protease</keyword>
<feature type="region of interest" description="Disordered" evidence="11">
    <location>
        <begin position="245"/>
        <end position="266"/>
    </location>
</feature>
<evidence type="ECO:0000313" key="12">
    <source>
        <dbReference type="EMBL" id="MBB5933317.1"/>
    </source>
</evidence>
<dbReference type="RefSeq" id="WP_376772497.1">
    <property type="nucleotide sequence ID" value="NZ_JACHJL010000001.1"/>
</dbReference>
<evidence type="ECO:0000313" key="13">
    <source>
        <dbReference type="Proteomes" id="UP000588098"/>
    </source>
</evidence>
<comment type="cofactor">
    <cofactor evidence="1">
        <name>Zn(2+)</name>
        <dbReference type="ChEBI" id="CHEBI:29105"/>
    </cofactor>
</comment>
<keyword evidence="7" id="KW-0378">Hydrolase</keyword>
<dbReference type="GO" id="GO:0006508">
    <property type="term" value="P:proteolysis"/>
    <property type="evidence" value="ECO:0007669"/>
    <property type="project" value="UniProtKB-KW"/>
</dbReference>
<evidence type="ECO:0000256" key="2">
    <source>
        <dbReference type="ARBA" id="ARBA00004613"/>
    </source>
</evidence>
<evidence type="ECO:0000256" key="11">
    <source>
        <dbReference type="SAM" id="MobiDB-lite"/>
    </source>
</evidence>
<evidence type="ECO:0000256" key="5">
    <source>
        <dbReference type="ARBA" id="ARBA00022723"/>
    </source>
</evidence>
<dbReference type="PANTHER" id="PTHR13062">
    <property type="entry name" value="COLLAGENASE"/>
    <property type="match status" value="1"/>
</dbReference>
<dbReference type="GO" id="GO:0008270">
    <property type="term" value="F:zinc ion binding"/>
    <property type="evidence" value="ECO:0007669"/>
    <property type="project" value="InterPro"/>
</dbReference>
<dbReference type="EMBL" id="JACHJL010000001">
    <property type="protein sequence ID" value="MBB5933317.1"/>
    <property type="molecule type" value="Genomic_DNA"/>
</dbReference>
<feature type="compositionally biased region" description="Low complexity" evidence="11">
    <location>
        <begin position="248"/>
        <end position="258"/>
    </location>
</feature>
<name>A0A7W9UW98_9ACTN</name>
<evidence type="ECO:0000256" key="6">
    <source>
        <dbReference type="ARBA" id="ARBA00022729"/>
    </source>
</evidence>
<organism evidence="12 13">
    <name type="scientific">Streptomyces zagrosensis</name>
    <dbReference type="NCBI Taxonomy" id="1042984"/>
    <lineage>
        <taxon>Bacteria</taxon>
        <taxon>Bacillati</taxon>
        <taxon>Actinomycetota</taxon>
        <taxon>Actinomycetes</taxon>
        <taxon>Kitasatosporales</taxon>
        <taxon>Streptomycetaceae</taxon>
        <taxon>Streptomyces</taxon>
    </lineage>
</organism>
<dbReference type="PANTHER" id="PTHR13062:SF9">
    <property type="entry name" value="MICROBIAL COLLAGENASE"/>
    <property type="match status" value="1"/>
</dbReference>
<evidence type="ECO:0000256" key="7">
    <source>
        <dbReference type="ARBA" id="ARBA00022801"/>
    </source>
</evidence>
<dbReference type="Gene3D" id="3.40.30.160">
    <property type="entry name" value="Collagenase ColT, N-terminal domain"/>
    <property type="match status" value="1"/>
</dbReference>
<gene>
    <name evidence="12" type="ORF">FHS42_000335</name>
</gene>
<evidence type="ECO:0000256" key="9">
    <source>
        <dbReference type="ARBA" id="ARBA00023049"/>
    </source>
</evidence>
<keyword evidence="5" id="KW-0479">Metal-binding</keyword>
<comment type="subcellular location">
    <subcellularLocation>
        <location evidence="2">Secreted</location>
    </subcellularLocation>
</comment>
<feature type="active site" evidence="10">
    <location>
        <position position="140"/>
    </location>
</feature>
<dbReference type="Gene3D" id="1.10.390.20">
    <property type="match status" value="1"/>
</dbReference>
<accession>A0A7W9UW98</accession>
<keyword evidence="6" id="KW-0732">Signal</keyword>
<dbReference type="Proteomes" id="UP000588098">
    <property type="component" value="Unassembled WGS sequence"/>
</dbReference>
<evidence type="ECO:0000256" key="10">
    <source>
        <dbReference type="PIRSR" id="PIRSR602169-1"/>
    </source>
</evidence>
<reference evidence="12 13" key="1">
    <citation type="submission" date="2020-08" db="EMBL/GenBank/DDBJ databases">
        <title>Genomic Encyclopedia of Type Strains, Phase III (KMG-III): the genomes of soil and plant-associated and newly described type strains.</title>
        <authorList>
            <person name="Whitman W."/>
        </authorList>
    </citation>
    <scope>NUCLEOTIDE SEQUENCE [LARGE SCALE GENOMIC DNA]</scope>
    <source>
        <strain evidence="12 13">CECT 8305</strain>
    </source>
</reference>
<keyword evidence="13" id="KW-1185">Reference proteome</keyword>